<keyword evidence="2" id="KW-1185">Reference proteome</keyword>
<protein>
    <submittedName>
        <fullName evidence="1">5691_t:CDS:1</fullName>
    </submittedName>
</protein>
<accession>A0A9N9HUR7</accession>
<comment type="caution">
    <text evidence="1">The sequence shown here is derived from an EMBL/GenBank/DDBJ whole genome shotgun (WGS) entry which is preliminary data.</text>
</comment>
<gene>
    <name evidence="1" type="ORF">FMOSSE_LOCUS14050</name>
</gene>
<name>A0A9N9HUR7_FUNMO</name>
<sequence>NFGSVDVRNFAQPTLNAAVASIILNHYGFTYCNHLNTDLCGTCCSAEGVATPFGGSCMVIGRYNCGQLIHNNNCVFGGFACPCSAASG</sequence>
<organism evidence="1 2">
    <name type="scientific">Funneliformis mosseae</name>
    <name type="common">Endomycorrhizal fungus</name>
    <name type="synonym">Glomus mosseae</name>
    <dbReference type="NCBI Taxonomy" id="27381"/>
    <lineage>
        <taxon>Eukaryota</taxon>
        <taxon>Fungi</taxon>
        <taxon>Fungi incertae sedis</taxon>
        <taxon>Mucoromycota</taxon>
        <taxon>Glomeromycotina</taxon>
        <taxon>Glomeromycetes</taxon>
        <taxon>Glomerales</taxon>
        <taxon>Glomeraceae</taxon>
        <taxon>Funneliformis</taxon>
    </lineage>
</organism>
<evidence type="ECO:0000313" key="2">
    <source>
        <dbReference type="Proteomes" id="UP000789375"/>
    </source>
</evidence>
<dbReference type="EMBL" id="CAJVPP010009673">
    <property type="protein sequence ID" value="CAG8706372.1"/>
    <property type="molecule type" value="Genomic_DNA"/>
</dbReference>
<dbReference type="Proteomes" id="UP000789375">
    <property type="component" value="Unassembled WGS sequence"/>
</dbReference>
<dbReference type="AlphaFoldDB" id="A0A9N9HUR7"/>
<reference evidence="1" key="1">
    <citation type="submission" date="2021-06" db="EMBL/GenBank/DDBJ databases">
        <authorList>
            <person name="Kallberg Y."/>
            <person name="Tangrot J."/>
            <person name="Rosling A."/>
        </authorList>
    </citation>
    <scope>NUCLEOTIDE SEQUENCE</scope>
    <source>
        <strain evidence="1">87-6 pot B 2015</strain>
    </source>
</reference>
<evidence type="ECO:0000313" key="1">
    <source>
        <dbReference type="EMBL" id="CAG8706372.1"/>
    </source>
</evidence>
<proteinExistence type="predicted"/>
<feature type="non-terminal residue" evidence="1">
    <location>
        <position position="1"/>
    </location>
</feature>